<dbReference type="InterPro" id="IPR011055">
    <property type="entry name" value="Dup_hybrid_motif"/>
</dbReference>
<proteinExistence type="predicted"/>
<dbReference type="AlphaFoldDB" id="A0A7W3J2T0"/>
<evidence type="ECO:0000313" key="5">
    <source>
        <dbReference type="Proteomes" id="UP000580910"/>
    </source>
</evidence>
<keyword evidence="4" id="KW-0378">Hydrolase</keyword>
<feature type="domain" description="M23ase beta-sheet core" evidence="3">
    <location>
        <begin position="328"/>
        <end position="417"/>
    </location>
</feature>
<feature type="compositionally biased region" description="Basic and acidic residues" evidence="1">
    <location>
        <begin position="57"/>
        <end position="70"/>
    </location>
</feature>
<reference evidence="4 5" key="1">
    <citation type="submission" date="2020-07" db="EMBL/GenBank/DDBJ databases">
        <title>Sequencing the genomes of 1000 actinobacteria strains.</title>
        <authorList>
            <person name="Klenk H.-P."/>
        </authorList>
    </citation>
    <scope>NUCLEOTIDE SEQUENCE [LARGE SCALE GENOMIC DNA]</scope>
    <source>
        <strain evidence="4 5">DSM 21349</strain>
    </source>
</reference>
<feature type="chain" id="PRO_5031379711" evidence="2">
    <location>
        <begin position="31"/>
        <end position="442"/>
    </location>
</feature>
<comment type="caution">
    <text evidence="4">The sequence shown here is derived from an EMBL/GenBank/DDBJ whole genome shotgun (WGS) entry which is preliminary data.</text>
</comment>
<dbReference type="SUPFAM" id="SSF51261">
    <property type="entry name" value="Duplicated hybrid motif"/>
    <property type="match status" value="1"/>
</dbReference>
<gene>
    <name evidence="4" type="ORF">FB382_003546</name>
</gene>
<evidence type="ECO:0000256" key="2">
    <source>
        <dbReference type="SAM" id="SignalP"/>
    </source>
</evidence>
<dbReference type="Proteomes" id="UP000580910">
    <property type="component" value="Unassembled WGS sequence"/>
</dbReference>
<evidence type="ECO:0000313" key="4">
    <source>
        <dbReference type="EMBL" id="MBA8805255.1"/>
    </source>
</evidence>
<evidence type="ECO:0000256" key="1">
    <source>
        <dbReference type="SAM" id="MobiDB-lite"/>
    </source>
</evidence>
<dbReference type="PANTHER" id="PTHR21666">
    <property type="entry name" value="PEPTIDASE-RELATED"/>
    <property type="match status" value="1"/>
</dbReference>
<organism evidence="4 5">
    <name type="scientific">Nocardioides ginsengisegetis</name>
    <dbReference type="NCBI Taxonomy" id="661491"/>
    <lineage>
        <taxon>Bacteria</taxon>
        <taxon>Bacillati</taxon>
        <taxon>Actinomycetota</taxon>
        <taxon>Actinomycetes</taxon>
        <taxon>Propionibacteriales</taxon>
        <taxon>Nocardioidaceae</taxon>
        <taxon>Nocardioides</taxon>
    </lineage>
</organism>
<name>A0A7W3J2T0_9ACTN</name>
<feature type="region of interest" description="Disordered" evidence="1">
    <location>
        <begin position="35"/>
        <end position="70"/>
    </location>
</feature>
<sequence>MAARALIARGIAAGVAVLAVTTVATAPASAAPAPLLDTRTHANGGAHWQKPRHHAGHGSDEAGSRADREAEAADRAVALAAAWHLDPDLLVPHAGDSAATAAARQQLAQTYAALHAAVDAYDAARTEATRAAARADAAAKALVDARAAATKAAEDYERERALFVSAIDQGYVSSSVGALGMILSADTDEDLVTGMVVLEQLSNTQSNVVVDAEKARKRLEWATVAVGKADLAARTELAAARTALAAAETARSKVVAAMAVARTVLEDSVITDRLSTIRASSATVAAEAAAASRAYASGEKAVSFPLPAGASYRDQDNWGHRSKHWASVHTGDDFSTACGTPVLAVTDGTVTIRTDQRWSGPWLLVDSTGDGQLSTWYAHMQALTVSNGQYVRAGQQIGVVGARGNATGCHLHLEVHPVGGGLYEDSTDPETWLHAVGAYPGS</sequence>
<dbReference type="CDD" id="cd12797">
    <property type="entry name" value="M23_peptidase"/>
    <property type="match status" value="1"/>
</dbReference>
<protein>
    <submittedName>
        <fullName evidence="4">Murein DD-endopeptidase MepM/ murein hydrolase activator NlpD</fullName>
    </submittedName>
</protein>
<dbReference type="Pfam" id="PF01551">
    <property type="entry name" value="Peptidase_M23"/>
    <property type="match status" value="1"/>
</dbReference>
<dbReference type="PANTHER" id="PTHR21666:SF270">
    <property type="entry name" value="MUREIN HYDROLASE ACTIVATOR ENVC"/>
    <property type="match status" value="1"/>
</dbReference>
<accession>A0A7W3J2T0</accession>
<keyword evidence="5" id="KW-1185">Reference proteome</keyword>
<dbReference type="Gene3D" id="2.70.70.10">
    <property type="entry name" value="Glucose Permease (Domain IIA)"/>
    <property type="match status" value="1"/>
</dbReference>
<evidence type="ECO:0000259" key="3">
    <source>
        <dbReference type="Pfam" id="PF01551"/>
    </source>
</evidence>
<dbReference type="GO" id="GO:0004222">
    <property type="term" value="F:metalloendopeptidase activity"/>
    <property type="evidence" value="ECO:0007669"/>
    <property type="project" value="TreeGrafter"/>
</dbReference>
<dbReference type="RefSeq" id="WP_182541023.1">
    <property type="nucleotide sequence ID" value="NZ_JACGXA010000001.1"/>
</dbReference>
<dbReference type="InterPro" id="IPR050570">
    <property type="entry name" value="Cell_wall_metabolism_enzyme"/>
</dbReference>
<feature type="signal peptide" evidence="2">
    <location>
        <begin position="1"/>
        <end position="30"/>
    </location>
</feature>
<keyword evidence="2" id="KW-0732">Signal</keyword>
<dbReference type="InterPro" id="IPR016047">
    <property type="entry name" value="M23ase_b-sheet_dom"/>
</dbReference>
<dbReference type="EMBL" id="JACGXA010000001">
    <property type="protein sequence ID" value="MBA8805255.1"/>
    <property type="molecule type" value="Genomic_DNA"/>
</dbReference>